<sequence>EIGVLVMVLRNPQISFQQIDGESAISRGSVLQILPRYIFHLYHISLRQDFDSTNFMNRVAFCQWAKKDINIGILTLKRRLSENNV</sequence>
<protein>
    <submittedName>
        <fullName evidence="1">Uncharacterized protein</fullName>
    </submittedName>
</protein>
<evidence type="ECO:0000313" key="2">
    <source>
        <dbReference type="Proteomes" id="UP000053825"/>
    </source>
</evidence>
<dbReference type="AlphaFoldDB" id="A0A0L7QQ49"/>
<dbReference type="Proteomes" id="UP000053825">
    <property type="component" value="Unassembled WGS sequence"/>
</dbReference>
<keyword evidence="2" id="KW-1185">Reference proteome</keyword>
<name>A0A0L7QQ49_9HYME</name>
<organism evidence="1 2">
    <name type="scientific">Habropoda laboriosa</name>
    <dbReference type="NCBI Taxonomy" id="597456"/>
    <lineage>
        <taxon>Eukaryota</taxon>
        <taxon>Metazoa</taxon>
        <taxon>Ecdysozoa</taxon>
        <taxon>Arthropoda</taxon>
        <taxon>Hexapoda</taxon>
        <taxon>Insecta</taxon>
        <taxon>Pterygota</taxon>
        <taxon>Neoptera</taxon>
        <taxon>Endopterygota</taxon>
        <taxon>Hymenoptera</taxon>
        <taxon>Apocrita</taxon>
        <taxon>Aculeata</taxon>
        <taxon>Apoidea</taxon>
        <taxon>Anthophila</taxon>
        <taxon>Apidae</taxon>
        <taxon>Habropoda</taxon>
    </lineage>
</organism>
<accession>A0A0L7QQ49</accession>
<gene>
    <name evidence="1" type="ORF">WH47_06909</name>
</gene>
<feature type="non-terminal residue" evidence="1">
    <location>
        <position position="1"/>
    </location>
</feature>
<proteinExistence type="predicted"/>
<reference evidence="1 2" key="1">
    <citation type="submission" date="2015-07" db="EMBL/GenBank/DDBJ databases">
        <title>The genome of Habropoda laboriosa.</title>
        <authorList>
            <person name="Pan H."/>
            <person name="Kapheim K."/>
        </authorList>
    </citation>
    <scope>NUCLEOTIDE SEQUENCE [LARGE SCALE GENOMIC DNA]</scope>
    <source>
        <strain evidence="1">0110345459</strain>
    </source>
</reference>
<evidence type="ECO:0000313" key="1">
    <source>
        <dbReference type="EMBL" id="KOC60763.1"/>
    </source>
</evidence>
<dbReference type="EMBL" id="KQ414790">
    <property type="protein sequence ID" value="KOC60763.1"/>
    <property type="molecule type" value="Genomic_DNA"/>
</dbReference>